<dbReference type="AlphaFoldDB" id="A0A5P2BK51"/>
<evidence type="ECO:0000313" key="5">
    <source>
        <dbReference type="Proteomes" id="UP000323046"/>
    </source>
</evidence>
<keyword evidence="2" id="KW-0812">Transmembrane</keyword>
<organism evidence="4 5">
    <name type="scientific">Streptomyces venezuelae</name>
    <dbReference type="NCBI Taxonomy" id="54571"/>
    <lineage>
        <taxon>Bacteria</taxon>
        <taxon>Bacillati</taxon>
        <taxon>Actinomycetota</taxon>
        <taxon>Actinomycetes</taxon>
        <taxon>Kitasatosporales</taxon>
        <taxon>Streptomycetaceae</taxon>
        <taxon>Streptomyces</taxon>
    </lineage>
</organism>
<feature type="region of interest" description="Disordered" evidence="1">
    <location>
        <begin position="113"/>
        <end position="155"/>
    </location>
</feature>
<dbReference type="Pfam" id="PF21725">
    <property type="entry name" value="T7SS_signal"/>
    <property type="match status" value="1"/>
</dbReference>
<dbReference type="Proteomes" id="UP000323046">
    <property type="component" value="Chromosome"/>
</dbReference>
<name>A0A5P2BK51_STRVZ</name>
<feature type="compositionally biased region" description="Basic and acidic residues" evidence="1">
    <location>
        <begin position="433"/>
        <end position="442"/>
    </location>
</feature>
<dbReference type="EMBL" id="CP029193">
    <property type="protein sequence ID" value="QES28749.1"/>
    <property type="molecule type" value="Genomic_DNA"/>
</dbReference>
<keyword evidence="2" id="KW-1133">Transmembrane helix</keyword>
<gene>
    <name evidence="4" type="ORF">DEJ47_22005</name>
</gene>
<feature type="region of interest" description="Disordered" evidence="1">
    <location>
        <begin position="292"/>
        <end position="364"/>
    </location>
</feature>
<reference evidence="4 5" key="1">
    <citation type="submission" date="2018-05" db="EMBL/GenBank/DDBJ databases">
        <title>Streptomyces venezuelae.</title>
        <authorList>
            <person name="Kim W."/>
            <person name="Lee N."/>
            <person name="Cho B.-K."/>
        </authorList>
    </citation>
    <scope>NUCLEOTIDE SEQUENCE [LARGE SCALE GENOMIC DNA]</scope>
    <source>
        <strain evidence="4 5">ATCC 14583</strain>
    </source>
</reference>
<keyword evidence="5" id="KW-1185">Reference proteome</keyword>
<feature type="compositionally biased region" description="Low complexity" evidence="1">
    <location>
        <begin position="292"/>
        <end position="302"/>
    </location>
</feature>
<evidence type="ECO:0000259" key="3">
    <source>
        <dbReference type="Pfam" id="PF21725"/>
    </source>
</evidence>
<dbReference type="OrthoDB" id="7343197at2"/>
<accession>A0A5P2BK51</accession>
<feature type="compositionally biased region" description="Basic and acidic residues" evidence="1">
    <location>
        <begin position="342"/>
        <end position="355"/>
    </location>
</feature>
<evidence type="ECO:0000256" key="2">
    <source>
        <dbReference type="SAM" id="Phobius"/>
    </source>
</evidence>
<feature type="domain" description="Putative T7SS secretion signal" evidence="3">
    <location>
        <begin position="16"/>
        <end position="170"/>
    </location>
</feature>
<feature type="region of interest" description="Disordered" evidence="1">
    <location>
        <begin position="1"/>
        <end position="24"/>
    </location>
</feature>
<dbReference type="InterPro" id="IPR049082">
    <property type="entry name" value="T7SS_signal"/>
</dbReference>
<feature type="transmembrane region" description="Helical" evidence="2">
    <location>
        <begin position="223"/>
        <end position="247"/>
    </location>
</feature>
<evidence type="ECO:0000313" key="4">
    <source>
        <dbReference type="EMBL" id="QES28749.1"/>
    </source>
</evidence>
<sequence length="449" mass="49094">MARPKDWQPLRESDPVPGDPEGVRGQVKHMKKIAEYLRTQAAALTAMADADNLKGQYADKLAEDARGLGRKLDEAEDRYREVKNHLSGWAEDLEGFQKRADKALDDAKEAQRIIDAHENKPDDDKKAKDGEEKDKKDDKGSDSEDPALKKAKEDLSDARRRLNSAAGDYDERASHYAGKIRKSIDDDMEDSWWNDVKAAIGDLDWLSTLADALSWAATALGMAALLFPGLGVVALILTGIVAGIHLLQAATGNGSWFDVLMDLGALKLARQGIKAGKAIKALQQSSRKIAAGTADDTAKTAANQARKSTIDNGKKGSRKGGGRSGNDRRKNRARHLNALQKSRAEGQKAGKEVKEAAMPQVTAQEKRSVLGDAELGSQLKDIRKWRDRYPDNTQLSQNATQAERHAGEVRSAWGVSTTLDLGDKSGDSVSDGEYSRMKDRMTRPVGSRW</sequence>
<feature type="region of interest" description="Disordered" evidence="1">
    <location>
        <begin position="418"/>
        <end position="449"/>
    </location>
</feature>
<evidence type="ECO:0000256" key="1">
    <source>
        <dbReference type="SAM" id="MobiDB-lite"/>
    </source>
</evidence>
<dbReference type="RefSeq" id="WP_150170887.1">
    <property type="nucleotide sequence ID" value="NZ_CP029193.1"/>
</dbReference>
<proteinExistence type="predicted"/>
<keyword evidence="2" id="KW-0472">Membrane</keyword>
<protein>
    <recommendedName>
        <fullName evidence="3">Putative T7SS secretion signal domain-containing protein</fullName>
    </recommendedName>
</protein>
<feature type="compositionally biased region" description="Basic and acidic residues" evidence="1">
    <location>
        <begin position="1"/>
        <end position="14"/>
    </location>
</feature>